<dbReference type="AlphaFoldDB" id="A0A6B0TRZ7"/>
<keyword evidence="2" id="KW-0012">Acyltransferase</keyword>
<name>A0A6B0TRZ7_9RHOB</name>
<dbReference type="InterPro" id="IPR016181">
    <property type="entry name" value="Acyl_CoA_acyltransferase"/>
</dbReference>
<dbReference type="EMBL" id="WUWG01000001">
    <property type="protein sequence ID" value="MXU64585.1"/>
    <property type="molecule type" value="Genomic_DNA"/>
</dbReference>
<dbReference type="PANTHER" id="PTHR43877">
    <property type="entry name" value="AMINOALKYLPHOSPHONATE N-ACETYLTRANSFERASE-RELATED-RELATED"/>
    <property type="match status" value="1"/>
</dbReference>
<dbReference type="Gene3D" id="3.40.630.30">
    <property type="match status" value="1"/>
</dbReference>
<dbReference type="SUPFAM" id="SSF55729">
    <property type="entry name" value="Acyl-CoA N-acyltransferases (Nat)"/>
    <property type="match status" value="1"/>
</dbReference>
<keyword evidence="1 4" id="KW-0808">Transferase</keyword>
<evidence type="ECO:0000256" key="2">
    <source>
        <dbReference type="ARBA" id="ARBA00023315"/>
    </source>
</evidence>
<dbReference type="Pfam" id="PF00583">
    <property type="entry name" value="Acetyltransf_1"/>
    <property type="match status" value="1"/>
</dbReference>
<dbReference type="PROSITE" id="PS51186">
    <property type="entry name" value="GNAT"/>
    <property type="match status" value="1"/>
</dbReference>
<dbReference type="PANTHER" id="PTHR43877:SF2">
    <property type="entry name" value="AMINOALKYLPHOSPHONATE N-ACETYLTRANSFERASE-RELATED"/>
    <property type="match status" value="1"/>
</dbReference>
<reference evidence="4 5" key="1">
    <citation type="submission" date="2019-12" db="EMBL/GenBank/DDBJ databases">
        <title>Strain KN286 was isolated from seawater, which was collected from Caroline Seamount in the tropical western Pacific.</title>
        <authorList>
            <person name="Wang Q."/>
        </authorList>
    </citation>
    <scope>NUCLEOTIDE SEQUENCE [LARGE SCALE GENOMIC DNA]</scope>
    <source>
        <strain evidence="4 5">KN286</strain>
    </source>
</reference>
<dbReference type="CDD" id="cd04301">
    <property type="entry name" value="NAT_SF"/>
    <property type="match status" value="1"/>
</dbReference>
<keyword evidence="5" id="KW-1185">Reference proteome</keyword>
<evidence type="ECO:0000256" key="1">
    <source>
        <dbReference type="ARBA" id="ARBA00022679"/>
    </source>
</evidence>
<protein>
    <submittedName>
        <fullName evidence="4">GNAT family N-acetyltransferase</fullName>
    </submittedName>
</protein>
<sequence length="153" mass="16518">MAGAAELRVAGPADLAAVLAIAEAAYTPYVARIGQRPKPLDIDYAAQVAAGELRVLDGPDGRPLGFITWHVQPDGDMLLENVAVHPDARGQGRGRQMIAACETAARDAGCPAVTLYTHARMTENRALYARLGYTAIARREDEGFDRVFFRKPL</sequence>
<proteinExistence type="predicted"/>
<dbReference type="Proteomes" id="UP000436016">
    <property type="component" value="Unassembled WGS sequence"/>
</dbReference>
<gene>
    <name evidence="4" type="ORF">GSH16_03930</name>
</gene>
<organism evidence="4 5">
    <name type="scientific">Oceanomicrobium pacificus</name>
    <dbReference type="NCBI Taxonomy" id="2692916"/>
    <lineage>
        <taxon>Bacteria</taxon>
        <taxon>Pseudomonadati</taxon>
        <taxon>Pseudomonadota</taxon>
        <taxon>Alphaproteobacteria</taxon>
        <taxon>Rhodobacterales</taxon>
        <taxon>Paracoccaceae</taxon>
        <taxon>Oceanomicrobium</taxon>
    </lineage>
</organism>
<feature type="domain" description="N-acetyltransferase" evidence="3">
    <location>
        <begin position="5"/>
        <end position="153"/>
    </location>
</feature>
<accession>A0A6B0TRZ7</accession>
<dbReference type="GO" id="GO:0016747">
    <property type="term" value="F:acyltransferase activity, transferring groups other than amino-acyl groups"/>
    <property type="evidence" value="ECO:0007669"/>
    <property type="project" value="InterPro"/>
</dbReference>
<evidence type="ECO:0000313" key="4">
    <source>
        <dbReference type="EMBL" id="MXU64585.1"/>
    </source>
</evidence>
<dbReference type="RefSeq" id="WP_160852111.1">
    <property type="nucleotide sequence ID" value="NZ_WUWG01000001.1"/>
</dbReference>
<evidence type="ECO:0000259" key="3">
    <source>
        <dbReference type="PROSITE" id="PS51186"/>
    </source>
</evidence>
<dbReference type="InterPro" id="IPR000182">
    <property type="entry name" value="GNAT_dom"/>
</dbReference>
<comment type="caution">
    <text evidence="4">The sequence shown here is derived from an EMBL/GenBank/DDBJ whole genome shotgun (WGS) entry which is preliminary data.</text>
</comment>
<evidence type="ECO:0000313" key="5">
    <source>
        <dbReference type="Proteomes" id="UP000436016"/>
    </source>
</evidence>
<dbReference type="InterPro" id="IPR050832">
    <property type="entry name" value="Bact_Acetyltransf"/>
</dbReference>